<keyword evidence="3" id="KW-0133">Cell shape</keyword>
<name>A0A2H0UA51_9BACT</name>
<dbReference type="Pfam" id="PF01098">
    <property type="entry name" value="FTSW_RODA_SPOVE"/>
    <property type="match status" value="1"/>
</dbReference>
<comment type="caution">
    <text evidence="7">The sequence shown here is derived from an EMBL/GenBank/DDBJ whole genome shotgun (WGS) entry which is preliminary data.</text>
</comment>
<dbReference type="GO" id="GO:0015648">
    <property type="term" value="F:lipid-linked peptidoglycan transporter activity"/>
    <property type="evidence" value="ECO:0007669"/>
    <property type="project" value="TreeGrafter"/>
</dbReference>
<dbReference type="GO" id="GO:0005886">
    <property type="term" value="C:plasma membrane"/>
    <property type="evidence" value="ECO:0007669"/>
    <property type="project" value="TreeGrafter"/>
</dbReference>
<organism evidence="7 8">
    <name type="scientific">Candidatus Kaiserbacteria bacterium CG10_big_fil_rev_8_21_14_0_10_56_12</name>
    <dbReference type="NCBI Taxonomy" id="1974611"/>
    <lineage>
        <taxon>Bacteria</taxon>
        <taxon>Candidatus Kaiseribacteriota</taxon>
    </lineage>
</organism>
<feature type="transmembrane region" description="Helical" evidence="6">
    <location>
        <begin position="187"/>
        <end position="205"/>
    </location>
</feature>
<feature type="transmembrane region" description="Helical" evidence="6">
    <location>
        <begin position="345"/>
        <end position="363"/>
    </location>
</feature>
<feature type="transmembrane region" description="Helical" evidence="6">
    <location>
        <begin position="111"/>
        <end position="130"/>
    </location>
</feature>
<evidence type="ECO:0000256" key="2">
    <source>
        <dbReference type="ARBA" id="ARBA00022692"/>
    </source>
</evidence>
<dbReference type="PANTHER" id="PTHR30474:SF1">
    <property type="entry name" value="PEPTIDOGLYCAN GLYCOSYLTRANSFERASE MRDB"/>
    <property type="match status" value="1"/>
</dbReference>
<feature type="transmembrane region" description="Helical" evidence="6">
    <location>
        <begin position="307"/>
        <end position="325"/>
    </location>
</feature>
<dbReference type="EMBL" id="PFBL01000009">
    <property type="protein sequence ID" value="PIR83289.1"/>
    <property type="molecule type" value="Genomic_DNA"/>
</dbReference>
<feature type="transmembrane region" description="Helical" evidence="6">
    <location>
        <begin position="165"/>
        <end position="182"/>
    </location>
</feature>
<protein>
    <recommendedName>
        <fullName evidence="9">Rod shape-determining protein RodA</fullName>
    </recommendedName>
</protein>
<sequence length="381" mass="41224">MSVREALSYTPGAGRFGDWTIFVPAVTIALVGILTMNTFGQGGSLASRQLVWLGISIVVYAVLSVIDLRFIRRTPIVMTMYVVAAALLAALLFIAHPIMGARAWFSLGSVSFQPADLAKLALITLLAKYLSRRHVEIGDIRHILVSGVYALVFILLIVVEPDMGNAMIFSILWLGMMLVSGISKKHLALIGCVALTLAVTLWFGGLKEYQRERIISFVNPAHDIHGAGYNAYQAEVAVGSGSLFGKGIGYGTQSKLRYLPEYQTDFIFAAFAEEWGFVGVLLLLSLYALLFTRLTQIAREAATNFDAFFTLGVLILLAAHVAIHADISLGLLPVTGTTIPFMSSGGSHLVLEFAMLGIVSSLARHSRGATRDLEAHEYVGV</sequence>
<dbReference type="GO" id="GO:0032153">
    <property type="term" value="C:cell division site"/>
    <property type="evidence" value="ECO:0007669"/>
    <property type="project" value="TreeGrafter"/>
</dbReference>
<evidence type="ECO:0008006" key="9">
    <source>
        <dbReference type="Google" id="ProtNLM"/>
    </source>
</evidence>
<evidence type="ECO:0000313" key="7">
    <source>
        <dbReference type="EMBL" id="PIR83289.1"/>
    </source>
</evidence>
<keyword evidence="2 6" id="KW-0812">Transmembrane</keyword>
<accession>A0A2H0UA51</accession>
<dbReference type="Proteomes" id="UP000230179">
    <property type="component" value="Unassembled WGS sequence"/>
</dbReference>
<dbReference type="AlphaFoldDB" id="A0A2H0UA51"/>
<dbReference type="InterPro" id="IPR001182">
    <property type="entry name" value="FtsW/RodA"/>
</dbReference>
<keyword evidence="4 6" id="KW-1133">Transmembrane helix</keyword>
<reference evidence="8" key="1">
    <citation type="submission" date="2017-09" db="EMBL/GenBank/DDBJ databases">
        <title>Depth-based differentiation of microbial function through sediment-hosted aquifers and enrichment of novel symbionts in the deep terrestrial subsurface.</title>
        <authorList>
            <person name="Probst A.J."/>
            <person name="Ladd B."/>
            <person name="Jarett J.K."/>
            <person name="Geller-Mcgrath D.E."/>
            <person name="Sieber C.M.K."/>
            <person name="Emerson J.B."/>
            <person name="Anantharaman K."/>
            <person name="Thomas B.C."/>
            <person name="Malmstrom R."/>
            <person name="Stieglmeier M."/>
            <person name="Klingl A."/>
            <person name="Woyke T."/>
            <person name="Ryan C.M."/>
            <person name="Banfield J.F."/>
        </authorList>
    </citation>
    <scope>NUCLEOTIDE SEQUENCE [LARGE SCALE GENOMIC DNA]</scope>
</reference>
<feature type="transmembrane region" description="Helical" evidence="6">
    <location>
        <begin position="275"/>
        <end position="295"/>
    </location>
</feature>
<evidence type="ECO:0000256" key="6">
    <source>
        <dbReference type="SAM" id="Phobius"/>
    </source>
</evidence>
<feature type="transmembrane region" description="Helical" evidence="6">
    <location>
        <begin position="21"/>
        <end position="39"/>
    </location>
</feature>
<evidence type="ECO:0000256" key="3">
    <source>
        <dbReference type="ARBA" id="ARBA00022960"/>
    </source>
</evidence>
<feature type="transmembrane region" description="Helical" evidence="6">
    <location>
        <begin position="142"/>
        <end position="159"/>
    </location>
</feature>
<feature type="transmembrane region" description="Helical" evidence="6">
    <location>
        <begin position="51"/>
        <end position="71"/>
    </location>
</feature>
<feature type="transmembrane region" description="Helical" evidence="6">
    <location>
        <begin position="78"/>
        <end position="99"/>
    </location>
</feature>
<proteinExistence type="predicted"/>
<evidence type="ECO:0000256" key="1">
    <source>
        <dbReference type="ARBA" id="ARBA00004141"/>
    </source>
</evidence>
<evidence type="ECO:0000313" key="8">
    <source>
        <dbReference type="Proteomes" id="UP000230179"/>
    </source>
</evidence>
<dbReference type="GO" id="GO:0008360">
    <property type="term" value="P:regulation of cell shape"/>
    <property type="evidence" value="ECO:0007669"/>
    <property type="project" value="UniProtKB-KW"/>
</dbReference>
<keyword evidence="5 6" id="KW-0472">Membrane</keyword>
<comment type="subcellular location">
    <subcellularLocation>
        <location evidence="1">Membrane</location>
        <topology evidence="1">Multi-pass membrane protein</topology>
    </subcellularLocation>
</comment>
<gene>
    <name evidence="7" type="ORF">COU19_01285</name>
</gene>
<evidence type="ECO:0000256" key="5">
    <source>
        <dbReference type="ARBA" id="ARBA00023136"/>
    </source>
</evidence>
<evidence type="ECO:0000256" key="4">
    <source>
        <dbReference type="ARBA" id="ARBA00022989"/>
    </source>
</evidence>
<dbReference type="PANTHER" id="PTHR30474">
    <property type="entry name" value="CELL CYCLE PROTEIN"/>
    <property type="match status" value="1"/>
</dbReference>
<dbReference type="GO" id="GO:0051301">
    <property type="term" value="P:cell division"/>
    <property type="evidence" value="ECO:0007669"/>
    <property type="project" value="InterPro"/>
</dbReference>